<protein>
    <recommendedName>
        <fullName evidence="4">tRNA-splicing endonuclease</fullName>
        <ecNumber evidence="4">4.6.1.16</ecNumber>
    </recommendedName>
    <alternativeName>
        <fullName evidence="4">tRNA-intron endonuclease</fullName>
    </alternativeName>
</protein>
<dbReference type="NCBIfam" id="TIGR00324">
    <property type="entry name" value="endA"/>
    <property type="match status" value="2"/>
</dbReference>
<comment type="catalytic activity">
    <reaction evidence="4">
        <text>pretRNA = a 3'-half-tRNA molecule with a 5'-OH end + a 5'-half-tRNA molecule with a 2',3'-cyclic phosphate end + an intron with a 2',3'-cyclic phosphate and a 5'-hydroxyl terminus.</text>
        <dbReference type="EC" id="4.6.1.16"/>
    </reaction>
</comment>
<dbReference type="SUPFAM" id="SSF53032">
    <property type="entry name" value="tRNA-intron endonuclease catalytic domain-like"/>
    <property type="match status" value="2"/>
</dbReference>
<dbReference type="Pfam" id="PF01974">
    <property type="entry name" value="tRNA_int_endo"/>
    <property type="match status" value="2"/>
</dbReference>
<dbReference type="GO" id="GO:0003676">
    <property type="term" value="F:nucleic acid binding"/>
    <property type="evidence" value="ECO:0007669"/>
    <property type="project" value="InterPro"/>
</dbReference>
<dbReference type="GO" id="GO:0000213">
    <property type="term" value="F:tRNA-intron lyase activity"/>
    <property type="evidence" value="ECO:0007669"/>
    <property type="project" value="UniProtKB-UniRule"/>
</dbReference>
<dbReference type="PATRIC" id="fig|1110509.7.peg.1376"/>
<dbReference type="EMBL" id="CP003117">
    <property type="protein sequence ID" value="AET64606.1"/>
    <property type="molecule type" value="Genomic_DNA"/>
</dbReference>
<evidence type="ECO:0000256" key="1">
    <source>
        <dbReference type="ARBA" id="ARBA00022694"/>
    </source>
</evidence>
<feature type="active site" evidence="4">
    <location>
        <position position="288"/>
    </location>
</feature>
<dbReference type="InterPro" id="IPR006677">
    <property type="entry name" value="tRNA_intron_Endonuc_cat-like"/>
</dbReference>
<dbReference type="NCBIfam" id="NF006795">
    <property type="entry name" value="PRK09300.1-3"/>
    <property type="match status" value="1"/>
</dbReference>
<sequence>MAEDPILGELSGDKVLLGGAATGELYEQGSFGRPVPGGLHLSLVEAAYLLDRGRISVRVGGEDLDFQSFFEAATALEAGFEFRYVVYKDLRERGYYVQPGVTDFRVYPRGGKPGKTPAEFYVHVVSEREPVPLKELVEPAKIARQMRKRLMLAVVDEESDITFYEAKDRDLKGEMEVEAPGGTATLLEDRVMLWDPEASEALHEGGFYGKPVGGRLQLSLVESAYLLEKGVLRIVDRSGAPLTPEEFSRRSRLVEEEFDMKRLVYRDLRDRRLVVKTGFKFGSHFRVYKRVEGSKKVPHSEYLVHSVPEGHIFHLPVVSRAVRLAHSVRKQMVFARQEGDEVKYLEIRRLKP</sequence>
<feature type="domain" description="tRNA intron endonuclease N-terminal" evidence="6">
    <location>
        <begin position="7"/>
        <end position="70"/>
    </location>
</feature>
<feature type="active site" evidence="4">
    <location>
        <position position="330"/>
    </location>
</feature>
<dbReference type="HAMAP" id="MF_01834">
    <property type="entry name" value="EndA_long"/>
    <property type="match status" value="1"/>
</dbReference>
<keyword evidence="2 4" id="KW-0456">Lyase</keyword>
<dbReference type="HOGENOM" id="CLU_791347_0_0_2"/>
<dbReference type="Gene3D" id="3.40.1350.10">
    <property type="match status" value="1"/>
</dbReference>
<keyword evidence="7" id="KW-0540">Nuclease</keyword>
<dbReference type="Gene3D" id="3.40.1350.150">
    <property type="match status" value="1"/>
</dbReference>
<accession>G7WNB5</accession>
<dbReference type="GeneID" id="12510410"/>
<gene>
    <name evidence="4" type="primary">endA</name>
    <name evidence="7" type="ordered locus">Mhar_1241</name>
</gene>
<dbReference type="InterPro" id="IPR036167">
    <property type="entry name" value="tRNA_intron_Endo_cat-like_sf"/>
</dbReference>
<reference evidence="7 8" key="1">
    <citation type="journal article" date="2012" name="PLoS ONE">
        <title>The genome characteristics and predicted function of methyl-group oxidation pathway in the obligate aceticlastic methanogens, Methanosaeta spp.</title>
        <authorList>
            <person name="Zhu J."/>
            <person name="Zheng H."/>
            <person name="Ai G."/>
            <person name="Zhang G."/>
            <person name="Liu D."/>
            <person name="Liu X."/>
            <person name="Dong X."/>
        </authorList>
    </citation>
    <scope>NUCLEOTIDE SEQUENCE [LARGE SCALE GENOMIC DNA]</scope>
    <source>
        <strain evidence="7 8">6Ac</strain>
    </source>
</reference>
<dbReference type="KEGG" id="mhi:Mhar_1241"/>
<keyword evidence="7" id="KW-0378">Hydrolase</keyword>
<dbReference type="InterPro" id="IPR006676">
    <property type="entry name" value="tRNA_splic"/>
</dbReference>
<name>G7WNB5_METH6</name>
<dbReference type="OrthoDB" id="46045at2157"/>
<feature type="domain" description="tRNA intron endonuclease N-terminal" evidence="6">
    <location>
        <begin position="184"/>
        <end position="247"/>
    </location>
</feature>
<dbReference type="Pfam" id="PF02778">
    <property type="entry name" value="tRNA_int_endo_N"/>
    <property type="match status" value="2"/>
</dbReference>
<keyword evidence="1 4" id="KW-0819">tRNA processing</keyword>
<comment type="similarity">
    <text evidence="4">Belongs to the tRNA-intron endonuclease family. Archaeal long subfamily.</text>
</comment>
<comment type="function">
    <text evidence="4">Endonuclease that removes tRNA introns. Cleaves pre-tRNA at the 5' and 3' splice sites to release the intron. The products are an intron and two tRNA half-molecules bearing 2',3' cyclic phosphate and 5'-OH termini. Recognizes a pseudosymmetric substrate in which 2 bulged loops of 3 bases are separated by a stem of 4 bp.</text>
</comment>
<dbReference type="InterPro" id="IPR036740">
    <property type="entry name" value="tRNA_intron_Endonuc_N_sf"/>
</dbReference>
<keyword evidence="7" id="KW-0255">Endonuclease</keyword>
<dbReference type="InterPro" id="IPR023516">
    <property type="entry name" value="tRNA_splic_arch_long"/>
</dbReference>
<feature type="domain" description="tRNA intron endonuclease catalytic" evidence="5">
    <location>
        <begin position="80"/>
        <end position="163"/>
    </location>
</feature>
<feature type="active site" evidence="4">
    <location>
        <position position="299"/>
    </location>
</feature>
<dbReference type="GO" id="GO:0006388">
    <property type="term" value="P:tRNA splicing, via endonucleolytic cleavage and ligation"/>
    <property type="evidence" value="ECO:0007669"/>
    <property type="project" value="UniProtKB-UniRule"/>
</dbReference>
<dbReference type="Proteomes" id="UP000005877">
    <property type="component" value="Chromosome"/>
</dbReference>
<dbReference type="CDD" id="cd22363">
    <property type="entry name" value="tRNA-intron_lyase_C"/>
    <property type="match status" value="2"/>
</dbReference>
<evidence type="ECO:0000256" key="3">
    <source>
        <dbReference type="ARBA" id="ARBA00024798"/>
    </source>
</evidence>
<dbReference type="RefSeq" id="WP_014586791.1">
    <property type="nucleotide sequence ID" value="NC_017527.1"/>
</dbReference>
<organism evidence="7 8">
    <name type="scientific">Methanothrix harundinacea (strain 6Ac)</name>
    <name type="common">Methanosaeta harundinacea</name>
    <dbReference type="NCBI Taxonomy" id="1110509"/>
    <lineage>
        <taxon>Archaea</taxon>
        <taxon>Methanobacteriati</taxon>
        <taxon>Methanobacteriota</taxon>
        <taxon>Stenosarchaea group</taxon>
        <taxon>Methanomicrobia</taxon>
        <taxon>Methanotrichales</taxon>
        <taxon>Methanotrichaceae</taxon>
        <taxon>Methanothrix</taxon>
    </lineage>
</organism>
<dbReference type="SUPFAM" id="SSF55267">
    <property type="entry name" value="tRNA-intron endonuclease N-terminal domain-like"/>
    <property type="match status" value="2"/>
</dbReference>
<dbReference type="PANTHER" id="PTHR21227:SF0">
    <property type="entry name" value="TRNA-SPLICING ENDONUCLEASE SUBUNIT SEN2"/>
    <property type="match status" value="1"/>
</dbReference>
<comment type="subunit">
    <text evidence="4">Homodimer.</text>
</comment>
<keyword evidence="8" id="KW-1185">Reference proteome</keyword>
<dbReference type="EC" id="4.6.1.16" evidence="4"/>
<dbReference type="InterPro" id="IPR006678">
    <property type="entry name" value="tRNA_intron_Endonuc_N"/>
</dbReference>
<dbReference type="Gene3D" id="3.40.1170.20">
    <property type="entry name" value="tRNA intron endonuclease, N-terminal domain"/>
    <property type="match status" value="1"/>
</dbReference>
<dbReference type="InterPro" id="IPR011856">
    <property type="entry name" value="tRNA_endonuc-like_dom_sf"/>
</dbReference>
<dbReference type="AlphaFoldDB" id="G7WNB5"/>
<dbReference type="STRING" id="1110509.Mhar_1241"/>
<evidence type="ECO:0000313" key="7">
    <source>
        <dbReference type="EMBL" id="AET64606.1"/>
    </source>
</evidence>
<evidence type="ECO:0000313" key="8">
    <source>
        <dbReference type="Proteomes" id="UP000005877"/>
    </source>
</evidence>
<proteinExistence type="inferred from homology"/>
<feature type="domain" description="tRNA intron endonuclease catalytic" evidence="5">
    <location>
        <begin position="258"/>
        <end position="344"/>
    </location>
</feature>
<dbReference type="GO" id="GO:0005737">
    <property type="term" value="C:cytoplasm"/>
    <property type="evidence" value="ECO:0007669"/>
    <property type="project" value="TreeGrafter"/>
</dbReference>
<evidence type="ECO:0000256" key="4">
    <source>
        <dbReference type="HAMAP-Rule" id="MF_01834"/>
    </source>
</evidence>
<evidence type="ECO:0000259" key="5">
    <source>
        <dbReference type="Pfam" id="PF01974"/>
    </source>
</evidence>
<evidence type="ECO:0000256" key="2">
    <source>
        <dbReference type="ARBA" id="ARBA00023239"/>
    </source>
</evidence>
<dbReference type="PANTHER" id="PTHR21227">
    <property type="entry name" value="TRNA-SPLICING ENDONUCLEASE SUBUNIT SEN2"/>
    <property type="match status" value="1"/>
</dbReference>
<evidence type="ECO:0000259" key="6">
    <source>
        <dbReference type="Pfam" id="PF02778"/>
    </source>
</evidence>
<comment type="function">
    <text evidence="3">Endonuclease that removes tRNA introns. Cleaves pre-tRNA at the 5'- and 3'-splice sites to release the intron. The products are an intron and two tRNA half-molecules bearing 2',3' cyclic phosphate and 5'-OH termini. Recognizes a pseudosymmetric substrate in which 2 bulged loops of 3 bases are separated by a stem of 4 bp.</text>
</comment>